<keyword evidence="9" id="KW-0807">Transducer</keyword>
<evidence type="ECO:0000256" key="8">
    <source>
        <dbReference type="ARBA" id="ARBA00023170"/>
    </source>
</evidence>
<evidence type="ECO:0000313" key="11">
    <source>
        <dbReference type="RefSeq" id="XP_028131405.1"/>
    </source>
</evidence>
<dbReference type="PANTHER" id="PTHR21137">
    <property type="entry name" value="ODORANT RECEPTOR"/>
    <property type="match status" value="1"/>
</dbReference>
<keyword evidence="4 10" id="KW-0812">Transmembrane</keyword>
<evidence type="ECO:0000256" key="5">
    <source>
        <dbReference type="ARBA" id="ARBA00022725"/>
    </source>
</evidence>
<feature type="transmembrane region" description="Helical" evidence="10">
    <location>
        <begin position="74"/>
        <end position="106"/>
    </location>
</feature>
<dbReference type="GO" id="GO:0007165">
    <property type="term" value="P:signal transduction"/>
    <property type="evidence" value="ECO:0007669"/>
    <property type="project" value="UniProtKB-KW"/>
</dbReference>
<evidence type="ECO:0000256" key="4">
    <source>
        <dbReference type="ARBA" id="ARBA00022692"/>
    </source>
</evidence>
<evidence type="ECO:0000256" key="3">
    <source>
        <dbReference type="ARBA" id="ARBA00022606"/>
    </source>
</evidence>
<sequence>MNVRNILKKKFFGKVIPSKDDPFSWMFNWGTLLVRAPFQGSMSRVVFWFHVVTLYLMAMFTYSNKPPAILLLEYLSVASLILVALSLKASIPYYGFAIILLVLVWVGSEMGERIRQECEIIFLTATQLNWTNWNKSNRQMLLMFLVITQQPLEINCYGFFKMNREALLKVSRLIHVFLTWYKSCAN</sequence>
<evidence type="ECO:0000256" key="7">
    <source>
        <dbReference type="ARBA" id="ARBA00023136"/>
    </source>
</evidence>
<gene>
    <name evidence="11" type="primary">LOC114327099</name>
</gene>
<evidence type="ECO:0000256" key="10">
    <source>
        <dbReference type="SAM" id="Phobius"/>
    </source>
</evidence>
<evidence type="ECO:0000256" key="2">
    <source>
        <dbReference type="ARBA" id="ARBA00022475"/>
    </source>
</evidence>
<name>A0A6P7FDG4_DIAVI</name>
<feature type="transmembrane region" description="Helical" evidence="10">
    <location>
        <begin position="45"/>
        <end position="62"/>
    </location>
</feature>
<evidence type="ECO:0000256" key="9">
    <source>
        <dbReference type="ARBA" id="ARBA00023224"/>
    </source>
</evidence>
<keyword evidence="5" id="KW-0552">Olfaction</keyword>
<evidence type="ECO:0000256" key="1">
    <source>
        <dbReference type="ARBA" id="ARBA00004651"/>
    </source>
</evidence>
<dbReference type="AlphaFoldDB" id="A0A6P7FDG4"/>
<organism evidence="11">
    <name type="scientific">Diabrotica virgifera virgifera</name>
    <name type="common">western corn rootworm</name>
    <dbReference type="NCBI Taxonomy" id="50390"/>
    <lineage>
        <taxon>Eukaryota</taxon>
        <taxon>Metazoa</taxon>
        <taxon>Ecdysozoa</taxon>
        <taxon>Arthropoda</taxon>
        <taxon>Hexapoda</taxon>
        <taxon>Insecta</taxon>
        <taxon>Pterygota</taxon>
        <taxon>Neoptera</taxon>
        <taxon>Endopterygota</taxon>
        <taxon>Coleoptera</taxon>
        <taxon>Polyphaga</taxon>
        <taxon>Cucujiformia</taxon>
        <taxon>Chrysomeloidea</taxon>
        <taxon>Chrysomelidae</taxon>
        <taxon>Galerucinae</taxon>
        <taxon>Diabroticina</taxon>
        <taxon>Diabroticites</taxon>
        <taxon>Diabrotica</taxon>
    </lineage>
</organism>
<dbReference type="Pfam" id="PF02949">
    <property type="entry name" value="7tm_6"/>
    <property type="match status" value="1"/>
</dbReference>
<dbReference type="InParanoid" id="A0A6P7FDG4"/>
<reference evidence="11" key="1">
    <citation type="submission" date="2025-08" db="UniProtKB">
        <authorList>
            <consortium name="RefSeq"/>
        </authorList>
    </citation>
    <scope>IDENTIFICATION</scope>
    <source>
        <tissue evidence="11">Whole insect</tissue>
    </source>
</reference>
<evidence type="ECO:0000256" key="6">
    <source>
        <dbReference type="ARBA" id="ARBA00022989"/>
    </source>
</evidence>
<keyword evidence="2" id="KW-1003">Cell membrane</keyword>
<dbReference type="GO" id="GO:0005886">
    <property type="term" value="C:plasma membrane"/>
    <property type="evidence" value="ECO:0007669"/>
    <property type="project" value="UniProtKB-SubCell"/>
</dbReference>
<proteinExistence type="predicted"/>
<keyword evidence="8" id="KW-0675">Receptor</keyword>
<keyword evidence="7 10" id="KW-0472">Membrane</keyword>
<dbReference type="GO" id="GO:0004984">
    <property type="term" value="F:olfactory receptor activity"/>
    <property type="evidence" value="ECO:0007669"/>
    <property type="project" value="InterPro"/>
</dbReference>
<keyword evidence="3" id="KW-0716">Sensory transduction</keyword>
<protein>
    <submittedName>
        <fullName evidence="11">Uncharacterized protein LOC114327099</fullName>
    </submittedName>
</protein>
<comment type="subcellular location">
    <subcellularLocation>
        <location evidence="1">Cell membrane</location>
        <topology evidence="1">Multi-pass membrane protein</topology>
    </subcellularLocation>
</comment>
<keyword evidence="6 10" id="KW-1133">Transmembrane helix</keyword>
<dbReference type="PANTHER" id="PTHR21137:SF35">
    <property type="entry name" value="ODORANT RECEPTOR 19A-RELATED"/>
    <property type="match status" value="1"/>
</dbReference>
<accession>A0A6P7FDG4</accession>
<dbReference type="InterPro" id="IPR004117">
    <property type="entry name" value="7tm6_olfct_rcpt"/>
</dbReference>
<dbReference type="GO" id="GO:0005549">
    <property type="term" value="F:odorant binding"/>
    <property type="evidence" value="ECO:0007669"/>
    <property type="project" value="InterPro"/>
</dbReference>
<dbReference type="RefSeq" id="XP_028131405.1">
    <property type="nucleotide sequence ID" value="XM_028275604.1"/>
</dbReference>